<evidence type="ECO:0000313" key="3">
    <source>
        <dbReference type="Proteomes" id="UP000606600"/>
    </source>
</evidence>
<evidence type="ECO:0008006" key="4">
    <source>
        <dbReference type="Google" id="ProtNLM"/>
    </source>
</evidence>
<dbReference type="RefSeq" id="WP_191190418.1">
    <property type="nucleotide sequence ID" value="NZ_JACWMY010000009.1"/>
</dbReference>
<sequence>MKILLLKNFVLLFSVCAILAFAGCDYNNPRLKKNKKPISFKSIEGITYTEVWRYQQNGLSFNEYGYHLNPDWRLRFVSDDSVALFSPVKKAFLNFPLALGFDSVINTNRSYLKMRRMSKDSLVFELLAARNDTLNTVGEKIYMKFYADNYIKNSLHTTAAVLQRYKKRDTLFVKELVAKANADMKDAFAAQEPVQLISKSPILTVVKEKTVADWLLNNYNTSADYMDPEYDIVINKAYGDFYYSFSVFVDKDGKMYYDKPLVPFPDGKYRDNYIRISKAIMNTYLKLYLKENPGQTLGMKHASLISLHVKGVSKANNRIAAR</sequence>
<keyword evidence="1" id="KW-0732">Signal</keyword>
<dbReference type="PROSITE" id="PS51257">
    <property type="entry name" value="PROKAR_LIPOPROTEIN"/>
    <property type="match status" value="1"/>
</dbReference>
<reference evidence="2 3" key="1">
    <citation type="submission" date="2020-09" db="EMBL/GenBank/DDBJ databases">
        <title>Novel species of Mucilaginibacter isolated from a glacier on the Tibetan Plateau.</title>
        <authorList>
            <person name="Liu Q."/>
            <person name="Xin Y.-H."/>
        </authorList>
    </citation>
    <scope>NUCLEOTIDE SEQUENCE [LARGE SCALE GENOMIC DNA]</scope>
    <source>
        <strain evidence="2 3">ZT4R22</strain>
    </source>
</reference>
<evidence type="ECO:0000256" key="1">
    <source>
        <dbReference type="SAM" id="SignalP"/>
    </source>
</evidence>
<comment type="caution">
    <text evidence="2">The sequence shown here is derived from an EMBL/GenBank/DDBJ whole genome shotgun (WGS) entry which is preliminary data.</text>
</comment>
<dbReference type="EMBL" id="JACWMY010000009">
    <property type="protein sequence ID" value="MBD1365763.1"/>
    <property type="molecule type" value="Genomic_DNA"/>
</dbReference>
<protein>
    <recommendedName>
        <fullName evidence="4">Lipoprotein</fullName>
    </recommendedName>
</protein>
<proteinExistence type="predicted"/>
<feature type="chain" id="PRO_5045596848" description="Lipoprotein" evidence="1">
    <location>
        <begin position="23"/>
        <end position="322"/>
    </location>
</feature>
<gene>
    <name evidence="2" type="ORF">IDJ77_18245</name>
</gene>
<feature type="signal peptide" evidence="1">
    <location>
        <begin position="1"/>
        <end position="22"/>
    </location>
</feature>
<evidence type="ECO:0000313" key="2">
    <source>
        <dbReference type="EMBL" id="MBD1365763.1"/>
    </source>
</evidence>
<dbReference type="Proteomes" id="UP000606600">
    <property type="component" value="Unassembled WGS sequence"/>
</dbReference>
<organism evidence="2 3">
    <name type="scientific">Mucilaginibacter pankratovii</name>
    <dbReference type="NCBI Taxonomy" id="2772110"/>
    <lineage>
        <taxon>Bacteria</taxon>
        <taxon>Pseudomonadati</taxon>
        <taxon>Bacteroidota</taxon>
        <taxon>Sphingobacteriia</taxon>
        <taxon>Sphingobacteriales</taxon>
        <taxon>Sphingobacteriaceae</taxon>
        <taxon>Mucilaginibacter</taxon>
    </lineage>
</organism>
<keyword evidence="3" id="KW-1185">Reference proteome</keyword>
<name>A0ABR7WU96_9SPHI</name>
<accession>A0ABR7WU96</accession>